<dbReference type="SUPFAM" id="SSF53597">
    <property type="entry name" value="Dihydrofolate reductase-like"/>
    <property type="match status" value="1"/>
</dbReference>
<sequence>MRDLIVTQNITLDGVIEATDGWFDPADGVDSSDLIEEITRQREAADAFLVGRQTFEDMRGFWPLQTDDQTGITDYLNAVSKYVVSSTLQDPQWQHTSVLRGPVRDDVRKLKEQPGKDIVTTGSIRLVHELIAADLVDEYRLFVYPTVVGKGRRLFEDGAARLKLVQTLPLRSGIVLLRYRTN</sequence>
<dbReference type="Gene3D" id="3.40.430.10">
    <property type="entry name" value="Dihydrofolate Reductase, subunit A"/>
    <property type="match status" value="1"/>
</dbReference>
<accession>A0ABY2B9P2</accession>
<feature type="domain" description="Bacterial bifunctional deaminase-reductase C-terminal" evidence="1">
    <location>
        <begin position="4"/>
        <end position="176"/>
    </location>
</feature>
<evidence type="ECO:0000313" key="2">
    <source>
        <dbReference type="EMBL" id="TCO11109.1"/>
    </source>
</evidence>
<dbReference type="RefSeq" id="WP_132196445.1">
    <property type="nucleotide sequence ID" value="NZ_SLWM01000033.1"/>
</dbReference>
<protein>
    <submittedName>
        <fullName evidence="2">Dihydrofolate reductase</fullName>
    </submittedName>
</protein>
<dbReference type="PANTHER" id="PTHR38011:SF11">
    <property type="entry name" value="2,5-DIAMINO-6-RIBOSYLAMINO-4(3H)-PYRIMIDINONE 5'-PHOSPHATE REDUCTASE"/>
    <property type="match status" value="1"/>
</dbReference>
<reference evidence="2 3" key="1">
    <citation type="journal article" date="2015" name="Stand. Genomic Sci.">
        <title>Genomic Encyclopedia of Bacterial and Archaeal Type Strains, Phase III: the genomes of soil and plant-associated and newly described type strains.</title>
        <authorList>
            <person name="Whitman W.B."/>
            <person name="Woyke T."/>
            <person name="Klenk H.P."/>
            <person name="Zhou Y."/>
            <person name="Lilburn T.G."/>
            <person name="Beck B.J."/>
            <person name="De Vos P."/>
            <person name="Vandamme P."/>
            <person name="Eisen J.A."/>
            <person name="Garrity G."/>
            <person name="Hugenholtz P."/>
            <person name="Kyrpides N.C."/>
        </authorList>
    </citation>
    <scope>NUCLEOTIDE SEQUENCE [LARGE SCALE GENOMIC DNA]</scope>
    <source>
        <strain evidence="2 3">VKM Ac-2538</strain>
    </source>
</reference>
<proteinExistence type="predicted"/>
<gene>
    <name evidence="2" type="ORF">EV644_1334</name>
</gene>
<keyword evidence="3" id="KW-1185">Reference proteome</keyword>
<dbReference type="InterPro" id="IPR050765">
    <property type="entry name" value="Riboflavin_Biosynth_HTPR"/>
</dbReference>
<evidence type="ECO:0000313" key="3">
    <source>
        <dbReference type="Proteomes" id="UP000295818"/>
    </source>
</evidence>
<organism evidence="2 3">
    <name type="scientific">Kribbella orskensis</name>
    <dbReference type="NCBI Taxonomy" id="2512216"/>
    <lineage>
        <taxon>Bacteria</taxon>
        <taxon>Bacillati</taxon>
        <taxon>Actinomycetota</taxon>
        <taxon>Actinomycetes</taxon>
        <taxon>Propionibacteriales</taxon>
        <taxon>Kribbellaceae</taxon>
        <taxon>Kribbella</taxon>
    </lineage>
</organism>
<dbReference type="Proteomes" id="UP000295818">
    <property type="component" value="Unassembled WGS sequence"/>
</dbReference>
<comment type="caution">
    <text evidence="2">The sequence shown here is derived from an EMBL/GenBank/DDBJ whole genome shotgun (WGS) entry which is preliminary data.</text>
</comment>
<dbReference type="InterPro" id="IPR002734">
    <property type="entry name" value="RibDG_C"/>
</dbReference>
<dbReference type="EMBL" id="SLWM01000033">
    <property type="protein sequence ID" value="TCO11109.1"/>
    <property type="molecule type" value="Genomic_DNA"/>
</dbReference>
<dbReference type="PANTHER" id="PTHR38011">
    <property type="entry name" value="DIHYDROFOLATE REDUCTASE FAMILY PROTEIN (AFU_ORTHOLOGUE AFUA_8G06820)"/>
    <property type="match status" value="1"/>
</dbReference>
<dbReference type="InterPro" id="IPR024072">
    <property type="entry name" value="DHFR-like_dom_sf"/>
</dbReference>
<name>A0ABY2B9P2_9ACTN</name>
<evidence type="ECO:0000259" key="1">
    <source>
        <dbReference type="Pfam" id="PF01872"/>
    </source>
</evidence>
<dbReference type="Pfam" id="PF01872">
    <property type="entry name" value="RibD_C"/>
    <property type="match status" value="1"/>
</dbReference>